<dbReference type="GO" id="GO:0045892">
    <property type="term" value="P:negative regulation of DNA-templated transcription"/>
    <property type="evidence" value="ECO:0007669"/>
    <property type="project" value="TreeGrafter"/>
</dbReference>
<dbReference type="CDD" id="cd07377">
    <property type="entry name" value="WHTH_GntR"/>
    <property type="match status" value="1"/>
</dbReference>
<dbReference type="AlphaFoldDB" id="A0A0R2LZR0"/>
<evidence type="ECO:0000313" key="4">
    <source>
        <dbReference type="EMBL" id="GFO99162.1"/>
    </source>
</evidence>
<dbReference type="PROSITE" id="PS50949">
    <property type="entry name" value="HTH_GNTR"/>
    <property type="match status" value="1"/>
</dbReference>
<dbReference type="InterPro" id="IPR050679">
    <property type="entry name" value="Bact_HTH_transcr_reg"/>
</dbReference>
<comment type="caution">
    <text evidence="4">The sequence shown here is derived from an EMBL/GenBank/DDBJ whole genome shotgun (WGS) entry which is preliminary data.</text>
</comment>
<keyword evidence="1" id="KW-0805">Transcription regulation</keyword>
<dbReference type="Pfam" id="PF07702">
    <property type="entry name" value="UTRA"/>
    <property type="match status" value="1"/>
</dbReference>
<dbReference type="SUPFAM" id="SSF64288">
    <property type="entry name" value="Chorismate lyase-like"/>
    <property type="match status" value="1"/>
</dbReference>
<dbReference type="Pfam" id="PF00392">
    <property type="entry name" value="GntR"/>
    <property type="match status" value="1"/>
</dbReference>
<dbReference type="SUPFAM" id="SSF46785">
    <property type="entry name" value="Winged helix' DNA-binding domain"/>
    <property type="match status" value="1"/>
</dbReference>
<sequence length="237" mass="27279">MKSPLYKELMNQLASHIKKDYQPNQKLPSERELVDMFKVSRSTVRLALNELEEKGLIYRLHGKGTFVAPIFIKQPNLGSMYSFSSQMEGEGKEISTKNISLKLCKPEKEIALQLNLTPNDQAYELIRLRLADGEPLVYNRTYLPEKIFSNLILEDLNQGTLYGILKKKYHQISVLAFEDVQAVNLTKEEANLLHVKENTASLKINRKAINDKNIPIEFTQALARGDKFVYRSKQYNE</sequence>
<gene>
    <name evidence="4" type="ORF">LHEH8_09180</name>
</gene>
<dbReference type="PANTHER" id="PTHR44846">
    <property type="entry name" value="MANNOSYL-D-GLYCERATE TRANSPORT/METABOLISM SYSTEM REPRESSOR MNGR-RELATED"/>
    <property type="match status" value="1"/>
</dbReference>
<evidence type="ECO:0000313" key="5">
    <source>
        <dbReference type="Proteomes" id="UP000618094"/>
    </source>
</evidence>
<dbReference type="SMART" id="SM00345">
    <property type="entry name" value="HTH_GNTR"/>
    <property type="match status" value="1"/>
</dbReference>
<dbReference type="Gene3D" id="1.10.10.10">
    <property type="entry name" value="Winged helix-like DNA-binding domain superfamily/Winged helix DNA-binding domain"/>
    <property type="match status" value="1"/>
</dbReference>
<proteinExistence type="predicted"/>
<dbReference type="SMART" id="SM00866">
    <property type="entry name" value="UTRA"/>
    <property type="match status" value="1"/>
</dbReference>
<evidence type="ECO:0000256" key="1">
    <source>
        <dbReference type="ARBA" id="ARBA00023015"/>
    </source>
</evidence>
<protein>
    <submittedName>
        <fullName evidence="4">GntR family transcriptional regulator</fullName>
    </submittedName>
</protein>
<name>A0A0R2LZR0_LACHE</name>
<dbReference type="EMBL" id="BLYO01000202">
    <property type="protein sequence ID" value="GFO99162.1"/>
    <property type="molecule type" value="Genomic_DNA"/>
</dbReference>
<dbReference type="InterPro" id="IPR011663">
    <property type="entry name" value="UTRA"/>
</dbReference>
<keyword evidence="2" id="KW-0238">DNA-binding</keyword>
<evidence type="ECO:0000256" key="3">
    <source>
        <dbReference type="ARBA" id="ARBA00023163"/>
    </source>
</evidence>
<organism evidence="4 5">
    <name type="scientific">Lactobacillus helveticus</name>
    <name type="common">Lactobacillus suntoryeus</name>
    <dbReference type="NCBI Taxonomy" id="1587"/>
    <lineage>
        <taxon>Bacteria</taxon>
        <taxon>Bacillati</taxon>
        <taxon>Bacillota</taxon>
        <taxon>Bacilli</taxon>
        <taxon>Lactobacillales</taxon>
        <taxon>Lactobacillaceae</taxon>
        <taxon>Lactobacillus</taxon>
    </lineage>
</organism>
<evidence type="ECO:0000256" key="2">
    <source>
        <dbReference type="ARBA" id="ARBA00023125"/>
    </source>
</evidence>
<dbReference type="InterPro" id="IPR036390">
    <property type="entry name" value="WH_DNA-bd_sf"/>
</dbReference>
<dbReference type="Gene3D" id="3.40.1410.10">
    <property type="entry name" value="Chorismate lyase-like"/>
    <property type="match status" value="1"/>
</dbReference>
<dbReference type="RefSeq" id="WP_057731544.1">
    <property type="nucleotide sequence ID" value="NZ_BLYO01000202.1"/>
</dbReference>
<dbReference type="InterPro" id="IPR000524">
    <property type="entry name" value="Tscrpt_reg_HTH_GntR"/>
</dbReference>
<dbReference type="eggNOG" id="COG2188">
    <property type="taxonomic scope" value="Bacteria"/>
</dbReference>
<reference evidence="4" key="1">
    <citation type="submission" date="2020-07" db="EMBL/GenBank/DDBJ databases">
        <title>Draft genome sequence of Lactobacillus helveticus strain H-8.</title>
        <authorList>
            <person name="Endo A."/>
            <person name="Maeno S."/>
            <person name="Kido Y."/>
        </authorList>
    </citation>
    <scope>NUCLEOTIDE SEQUENCE</scope>
    <source>
        <strain evidence="4">H-8</strain>
    </source>
</reference>
<dbReference type="Proteomes" id="UP000618094">
    <property type="component" value="Unassembled WGS sequence"/>
</dbReference>
<accession>A0A0R2LZR0</accession>
<dbReference type="InterPro" id="IPR036388">
    <property type="entry name" value="WH-like_DNA-bd_sf"/>
</dbReference>
<dbReference type="InterPro" id="IPR028978">
    <property type="entry name" value="Chorismate_lyase_/UTRA_dom_sf"/>
</dbReference>
<keyword evidence="3" id="KW-0804">Transcription</keyword>
<dbReference type="PANTHER" id="PTHR44846:SF1">
    <property type="entry name" value="MANNOSYL-D-GLYCERATE TRANSPORT_METABOLISM SYSTEM REPRESSOR MNGR-RELATED"/>
    <property type="match status" value="1"/>
</dbReference>
<dbReference type="GO" id="GO:0003677">
    <property type="term" value="F:DNA binding"/>
    <property type="evidence" value="ECO:0007669"/>
    <property type="project" value="UniProtKB-KW"/>
</dbReference>
<dbReference type="GO" id="GO:0003700">
    <property type="term" value="F:DNA-binding transcription factor activity"/>
    <property type="evidence" value="ECO:0007669"/>
    <property type="project" value="InterPro"/>
</dbReference>
<dbReference type="PRINTS" id="PR00035">
    <property type="entry name" value="HTHGNTR"/>
</dbReference>